<dbReference type="GO" id="GO:0005789">
    <property type="term" value="C:endoplasmic reticulum membrane"/>
    <property type="evidence" value="ECO:0007669"/>
    <property type="project" value="TreeGrafter"/>
</dbReference>
<evidence type="ECO:0000313" key="4">
    <source>
        <dbReference type="Proteomes" id="UP000243515"/>
    </source>
</evidence>
<keyword evidence="1" id="KW-0472">Membrane</keyword>
<dbReference type="OrthoDB" id="3360032at2759"/>
<feature type="signal peptide" evidence="2">
    <location>
        <begin position="1"/>
        <end position="23"/>
    </location>
</feature>
<accession>A0A232LPG5</accession>
<proteinExistence type="predicted"/>
<evidence type="ECO:0000256" key="1">
    <source>
        <dbReference type="SAM" id="Phobius"/>
    </source>
</evidence>
<dbReference type="InterPro" id="IPR019433">
    <property type="entry name" value="GPI_ManTrfase_II_coact_Pga1"/>
</dbReference>
<keyword evidence="4" id="KW-1185">Reference proteome</keyword>
<evidence type="ECO:0000313" key="3">
    <source>
        <dbReference type="EMBL" id="OXV06029.1"/>
    </source>
</evidence>
<keyword evidence="1" id="KW-1133">Transmembrane helix</keyword>
<name>A0A232LPG5_9EURO</name>
<reference evidence="3 4" key="1">
    <citation type="journal article" date="2015" name="Environ. Microbiol.">
        <title>Metagenome sequence of Elaphomyces granulatus from sporocarp tissue reveals Ascomycota ectomycorrhizal fingerprints of genome expansion and a Proteobacteria-rich microbiome.</title>
        <authorList>
            <person name="Quandt C.A."/>
            <person name="Kohler A."/>
            <person name="Hesse C.N."/>
            <person name="Sharpton T.J."/>
            <person name="Martin F."/>
            <person name="Spatafora J.W."/>
        </authorList>
    </citation>
    <scope>NUCLEOTIDE SEQUENCE [LARGE SCALE GENOMIC DNA]</scope>
    <source>
        <strain evidence="3 4">OSC145934</strain>
    </source>
</reference>
<sequence length="293" mass="32572">MHDFNIVQLFSFFLIVLAHIAHANVEKTIFIAPPPNPVPLESPAFDDLGLERLSSLSPVIRTFLNASFPTQDAPQGAESWFLLQDLNSAQRYERLRSLSLSTGIWYLVYSSNASLIRIWNMAVQAPNANDNHANRLKHQQPTTFSLNTFTLSETISDSVLMSTLGAFSSAHQASYVSINQVQTVNKRSHRSSAITATESVLFLRIFAAADYFTLNTEMMENVPPVIVDVILDPYLFNVLPLSLVPTLGWVAVAGAVGCVAGGWIAKSFRAIMDEAENIDYRNRADKIKKRKKI</sequence>
<feature type="chain" id="PRO_5012511546" evidence="2">
    <location>
        <begin position="24"/>
        <end position="293"/>
    </location>
</feature>
<keyword evidence="2" id="KW-0732">Signal</keyword>
<organism evidence="3 4">
    <name type="scientific">Elaphomyces granulatus</name>
    <dbReference type="NCBI Taxonomy" id="519963"/>
    <lineage>
        <taxon>Eukaryota</taxon>
        <taxon>Fungi</taxon>
        <taxon>Dikarya</taxon>
        <taxon>Ascomycota</taxon>
        <taxon>Pezizomycotina</taxon>
        <taxon>Eurotiomycetes</taxon>
        <taxon>Eurotiomycetidae</taxon>
        <taxon>Eurotiales</taxon>
        <taxon>Elaphomycetaceae</taxon>
        <taxon>Elaphomyces</taxon>
    </lineage>
</organism>
<dbReference type="PANTHER" id="PTHR28022:SF1">
    <property type="entry name" value="GPI MANNOSYLTRANSFERASE 2 SUBUNIT PGA1"/>
    <property type="match status" value="1"/>
</dbReference>
<comment type="caution">
    <text evidence="3">The sequence shown here is derived from an EMBL/GenBank/DDBJ whole genome shotgun (WGS) entry which is preliminary data.</text>
</comment>
<dbReference type="GO" id="GO:0031501">
    <property type="term" value="C:mannosyltransferase complex"/>
    <property type="evidence" value="ECO:0007669"/>
    <property type="project" value="TreeGrafter"/>
</dbReference>
<dbReference type="GO" id="GO:0006506">
    <property type="term" value="P:GPI anchor biosynthetic process"/>
    <property type="evidence" value="ECO:0007669"/>
    <property type="project" value="TreeGrafter"/>
</dbReference>
<dbReference type="EMBL" id="NPHW01006197">
    <property type="protein sequence ID" value="OXV06029.1"/>
    <property type="molecule type" value="Genomic_DNA"/>
</dbReference>
<dbReference type="AlphaFoldDB" id="A0A232LPG5"/>
<evidence type="ECO:0000256" key="2">
    <source>
        <dbReference type="SAM" id="SignalP"/>
    </source>
</evidence>
<keyword evidence="1" id="KW-0812">Transmembrane</keyword>
<dbReference type="Proteomes" id="UP000243515">
    <property type="component" value="Unassembled WGS sequence"/>
</dbReference>
<dbReference type="GO" id="GO:0000030">
    <property type="term" value="F:mannosyltransferase activity"/>
    <property type="evidence" value="ECO:0007669"/>
    <property type="project" value="TreeGrafter"/>
</dbReference>
<protein>
    <submittedName>
        <fullName evidence="3">Uncharacterized protein</fullName>
    </submittedName>
</protein>
<gene>
    <name evidence="3" type="ORF">Egran_06205</name>
</gene>
<feature type="transmembrane region" description="Helical" evidence="1">
    <location>
        <begin position="247"/>
        <end position="265"/>
    </location>
</feature>
<dbReference type="PANTHER" id="PTHR28022">
    <property type="entry name" value="GPI MANNOSYLTRANSFERASE 2 SUBUNIT PGA1"/>
    <property type="match status" value="1"/>
</dbReference>